<feature type="region of interest" description="Disordered" evidence="8">
    <location>
        <begin position="1679"/>
        <end position="1773"/>
    </location>
</feature>
<accession>A0A1Q9D6D8</accession>
<dbReference type="GO" id="GO:0003774">
    <property type="term" value="F:cytoskeletal motor activity"/>
    <property type="evidence" value="ECO:0007669"/>
    <property type="project" value="InterPro"/>
</dbReference>
<feature type="compositionally biased region" description="Basic and acidic residues" evidence="8">
    <location>
        <begin position="1698"/>
        <end position="1723"/>
    </location>
</feature>
<feature type="domain" description="Myosin motor" evidence="11">
    <location>
        <begin position="1"/>
        <end position="236"/>
    </location>
</feature>
<dbReference type="PANTHER" id="PTHR31263:SF0">
    <property type="entry name" value="CELLULASE FAMILY PROTEIN (AFU_ORTHOLOGUE AFUA_5G14560)"/>
    <property type="match status" value="1"/>
</dbReference>
<gene>
    <name evidence="12" type="primary">Myo7b</name>
    <name evidence="12" type="ORF">AK812_SmicGene27635</name>
</gene>
<feature type="region of interest" description="Disordered" evidence="8">
    <location>
        <begin position="1863"/>
        <end position="1884"/>
    </location>
</feature>
<proteinExistence type="inferred from homology"/>
<keyword evidence="4" id="KW-0505">Motor protein</keyword>
<keyword evidence="13" id="KW-1185">Reference proteome</keyword>
<reference evidence="12 13" key="1">
    <citation type="submission" date="2016-02" db="EMBL/GenBank/DDBJ databases">
        <title>Genome analysis of coral dinoflagellate symbionts highlights evolutionary adaptations to a symbiotic lifestyle.</title>
        <authorList>
            <person name="Aranda M."/>
            <person name="Li Y."/>
            <person name="Liew Y.J."/>
            <person name="Baumgarten S."/>
            <person name="Simakov O."/>
            <person name="Wilson M."/>
            <person name="Piel J."/>
            <person name="Ashoor H."/>
            <person name="Bougouffa S."/>
            <person name="Bajic V.B."/>
            <person name="Ryu T."/>
            <person name="Ravasi T."/>
            <person name="Bayer T."/>
            <person name="Micklem G."/>
            <person name="Kim H."/>
            <person name="Bhak J."/>
            <person name="Lajeunesse T.C."/>
            <person name="Voolstra C.R."/>
        </authorList>
    </citation>
    <scope>NUCLEOTIDE SEQUENCE [LARGE SCALE GENOMIC DNA]</scope>
    <source>
        <strain evidence="12 13">CCMP2467</strain>
    </source>
</reference>
<feature type="compositionally biased region" description="Polar residues" evidence="8">
    <location>
        <begin position="2015"/>
        <end position="2027"/>
    </location>
</feature>
<evidence type="ECO:0000256" key="9">
    <source>
        <dbReference type="SAM" id="Phobius"/>
    </source>
</evidence>
<evidence type="ECO:0000256" key="1">
    <source>
        <dbReference type="ARBA" id="ARBA00005641"/>
    </source>
</evidence>
<dbReference type="GO" id="GO:0016459">
    <property type="term" value="C:myosin complex"/>
    <property type="evidence" value="ECO:0007669"/>
    <property type="project" value="UniProtKB-KW"/>
</dbReference>
<keyword evidence="9" id="KW-0472">Membrane</keyword>
<keyword evidence="9" id="KW-1133">Transmembrane helix</keyword>
<evidence type="ECO:0000256" key="7">
    <source>
        <dbReference type="SAM" id="Coils"/>
    </source>
</evidence>
<keyword evidence="3 6" id="KW-0518">Myosin</keyword>
<dbReference type="OrthoDB" id="422314at2759"/>
<keyword evidence="6" id="KW-0009">Actin-binding</keyword>
<dbReference type="Gene3D" id="3.30.70.270">
    <property type="match status" value="1"/>
</dbReference>
<feature type="compositionally biased region" description="Basic and acidic residues" evidence="8">
    <location>
        <begin position="441"/>
        <end position="454"/>
    </location>
</feature>
<dbReference type="Pfam" id="PF00078">
    <property type="entry name" value="RVT_1"/>
    <property type="match status" value="1"/>
</dbReference>
<evidence type="ECO:0000256" key="2">
    <source>
        <dbReference type="ARBA" id="ARBA00022801"/>
    </source>
</evidence>
<dbReference type="SMART" id="SM00015">
    <property type="entry name" value="IQ"/>
    <property type="match status" value="3"/>
</dbReference>
<evidence type="ECO:0000259" key="10">
    <source>
        <dbReference type="PROSITE" id="PS50878"/>
    </source>
</evidence>
<dbReference type="Gene3D" id="2.130.10.30">
    <property type="entry name" value="Regulator of chromosome condensation 1/beta-lactamase-inhibitor protein II"/>
    <property type="match status" value="2"/>
</dbReference>
<dbReference type="GO" id="GO:0004553">
    <property type="term" value="F:hydrolase activity, hydrolyzing O-glycosyl compounds"/>
    <property type="evidence" value="ECO:0007669"/>
    <property type="project" value="InterPro"/>
</dbReference>
<dbReference type="SUPFAM" id="SSF56672">
    <property type="entry name" value="DNA/RNA polymerases"/>
    <property type="match status" value="1"/>
</dbReference>
<evidence type="ECO:0000256" key="3">
    <source>
        <dbReference type="ARBA" id="ARBA00023123"/>
    </source>
</evidence>
<dbReference type="CDD" id="cd01650">
    <property type="entry name" value="RT_nLTR_like"/>
    <property type="match status" value="1"/>
</dbReference>
<evidence type="ECO:0000313" key="13">
    <source>
        <dbReference type="Proteomes" id="UP000186817"/>
    </source>
</evidence>
<comment type="similarity">
    <text evidence="6">Belongs to the TRAFAC class myosin-kinesin ATPase superfamily. Myosin family.</text>
</comment>
<feature type="transmembrane region" description="Helical" evidence="9">
    <location>
        <begin position="2852"/>
        <end position="2874"/>
    </location>
</feature>
<dbReference type="InterPro" id="IPR027417">
    <property type="entry name" value="P-loop_NTPase"/>
</dbReference>
<dbReference type="SUPFAM" id="SSF51445">
    <property type="entry name" value="(Trans)glycosidases"/>
    <property type="match status" value="1"/>
</dbReference>
<dbReference type="PROSITE" id="PS50878">
    <property type="entry name" value="RT_POL"/>
    <property type="match status" value="1"/>
</dbReference>
<evidence type="ECO:0000256" key="8">
    <source>
        <dbReference type="SAM" id="MobiDB-lite"/>
    </source>
</evidence>
<feature type="domain" description="Reverse transcriptase" evidence="10">
    <location>
        <begin position="998"/>
        <end position="1269"/>
    </location>
</feature>
<dbReference type="InterPro" id="IPR009091">
    <property type="entry name" value="RCC1/BLIP-II"/>
</dbReference>
<dbReference type="Gene3D" id="1.20.58.530">
    <property type="match status" value="1"/>
</dbReference>
<dbReference type="EMBL" id="LSRX01000696">
    <property type="protein sequence ID" value="OLP90769.1"/>
    <property type="molecule type" value="Genomic_DNA"/>
</dbReference>
<feature type="region of interest" description="Disordered" evidence="8">
    <location>
        <begin position="2795"/>
        <end position="2849"/>
    </location>
</feature>
<dbReference type="InterPro" id="IPR036961">
    <property type="entry name" value="Kinesin_motor_dom_sf"/>
</dbReference>
<dbReference type="SUPFAM" id="SSF52540">
    <property type="entry name" value="P-loop containing nucleoside triphosphate hydrolases"/>
    <property type="match status" value="1"/>
</dbReference>
<dbReference type="PROSITE" id="PS50096">
    <property type="entry name" value="IQ"/>
    <property type="match status" value="3"/>
</dbReference>
<feature type="transmembrane region" description="Helical" evidence="9">
    <location>
        <begin position="2688"/>
        <end position="2709"/>
    </location>
</feature>
<dbReference type="GO" id="GO:0003779">
    <property type="term" value="F:actin binding"/>
    <property type="evidence" value="ECO:0007669"/>
    <property type="project" value="UniProtKB-KW"/>
</dbReference>
<evidence type="ECO:0000256" key="5">
    <source>
        <dbReference type="ARBA" id="ARBA00023295"/>
    </source>
</evidence>
<feature type="compositionally biased region" description="Acidic residues" evidence="8">
    <location>
        <begin position="2813"/>
        <end position="2849"/>
    </location>
</feature>
<dbReference type="Pfam" id="PF00063">
    <property type="entry name" value="Myosin_head"/>
    <property type="match status" value="1"/>
</dbReference>
<feature type="coiled-coil region" evidence="7">
    <location>
        <begin position="326"/>
        <end position="353"/>
    </location>
</feature>
<feature type="region of interest" description="Actin-binding" evidence="6">
    <location>
        <begin position="108"/>
        <end position="130"/>
    </location>
</feature>
<dbReference type="InterPro" id="IPR001609">
    <property type="entry name" value="Myosin_head_motor_dom-like"/>
</dbReference>
<comment type="similarity">
    <text evidence="1">Belongs to the glycosyl hydrolase 5 (cellulase A) family.</text>
</comment>
<feature type="region of interest" description="Disordered" evidence="8">
    <location>
        <begin position="3734"/>
        <end position="3768"/>
    </location>
</feature>
<name>A0A1Q9D6D8_SYMMI</name>
<keyword evidence="5" id="KW-0326">Glycosidase</keyword>
<comment type="caution">
    <text evidence="12">The sequence shown here is derived from an EMBL/GenBank/DDBJ whole genome shotgun (WGS) entry which is preliminary data.</text>
</comment>
<dbReference type="Gene3D" id="1.20.5.4820">
    <property type="match status" value="1"/>
</dbReference>
<evidence type="ECO:0000256" key="4">
    <source>
        <dbReference type="ARBA" id="ARBA00023175"/>
    </source>
</evidence>
<dbReference type="Pfam" id="PF20708">
    <property type="entry name" value="DUF6822"/>
    <property type="match status" value="1"/>
</dbReference>
<dbReference type="InterPro" id="IPR017853">
    <property type="entry name" value="GH"/>
</dbReference>
<feature type="compositionally biased region" description="Acidic residues" evidence="8">
    <location>
        <begin position="1874"/>
        <end position="1883"/>
    </location>
</feature>
<keyword evidence="2" id="KW-0378">Hydrolase</keyword>
<evidence type="ECO:0000259" key="11">
    <source>
        <dbReference type="PROSITE" id="PS51456"/>
    </source>
</evidence>
<feature type="region of interest" description="Disordered" evidence="8">
    <location>
        <begin position="421"/>
        <end position="454"/>
    </location>
</feature>
<dbReference type="Pfam" id="PF00150">
    <property type="entry name" value="Cellulase"/>
    <property type="match status" value="1"/>
</dbReference>
<dbReference type="Gene3D" id="3.40.850.10">
    <property type="entry name" value="Kinesin motor domain"/>
    <property type="match status" value="1"/>
</dbReference>
<dbReference type="InterPro" id="IPR043502">
    <property type="entry name" value="DNA/RNA_pol_sf"/>
</dbReference>
<dbReference type="Gene3D" id="3.20.20.80">
    <property type="entry name" value="Glycosidases"/>
    <property type="match status" value="1"/>
</dbReference>
<dbReference type="SMART" id="SM00242">
    <property type="entry name" value="MYSc"/>
    <property type="match status" value="1"/>
</dbReference>
<feature type="region of interest" description="Disordered" evidence="8">
    <location>
        <begin position="2011"/>
        <end position="2038"/>
    </location>
</feature>
<dbReference type="InterPro" id="IPR049225">
    <property type="entry name" value="DUF6822"/>
</dbReference>
<feature type="region of interest" description="Disordered" evidence="8">
    <location>
        <begin position="2153"/>
        <end position="2200"/>
    </location>
</feature>
<organism evidence="12 13">
    <name type="scientific">Symbiodinium microadriaticum</name>
    <name type="common">Dinoflagellate</name>
    <name type="synonym">Zooxanthella microadriatica</name>
    <dbReference type="NCBI Taxonomy" id="2951"/>
    <lineage>
        <taxon>Eukaryota</taxon>
        <taxon>Sar</taxon>
        <taxon>Alveolata</taxon>
        <taxon>Dinophyceae</taxon>
        <taxon>Suessiales</taxon>
        <taxon>Symbiodiniaceae</taxon>
        <taxon>Symbiodinium</taxon>
    </lineage>
</organism>
<comment type="caution">
    <text evidence="6">Lacks conserved residue(s) required for the propagation of feature annotation.</text>
</comment>
<dbReference type="PANTHER" id="PTHR31263">
    <property type="entry name" value="CELLULASE FAMILY PROTEIN (AFU_ORTHOLOGUE AFUA_5G14560)"/>
    <property type="match status" value="1"/>
</dbReference>
<feature type="coiled-coil region" evidence="7">
    <location>
        <begin position="473"/>
        <end position="536"/>
    </location>
</feature>
<evidence type="ECO:0000313" key="12">
    <source>
        <dbReference type="EMBL" id="OLP90769.1"/>
    </source>
</evidence>
<dbReference type="PROSITE" id="PS51456">
    <property type="entry name" value="MYOSIN_MOTOR"/>
    <property type="match status" value="1"/>
</dbReference>
<dbReference type="InterPro" id="IPR043128">
    <property type="entry name" value="Rev_trsase/Diguanyl_cyclase"/>
</dbReference>
<keyword evidence="9" id="KW-0812">Transmembrane</keyword>
<dbReference type="InterPro" id="IPR000477">
    <property type="entry name" value="RT_dom"/>
</dbReference>
<sequence>MGAGSAGSLAETLTAACGSHPAFRRASGRDGSHLFGVKHFAGEVFYEAAHFVRKNASAHRPDICTFLREHGGSFVRQMITTDESKHLAARGGRKLFGRTLINIFQQELNELCNTLEARDCRHIRCLRPNDDQKPLFFDDQSMLRQCRYSGLLEATRIRRQGYAHRRSLSHFASRYAMLLAAPEARRRARHTMDASACAAISEVAALGGVSCDDVRIGLTKVFMREPALAWFESRRSLRASIVIIAALRCHGARRAYQRLRRSVKKLQAIARGCAARRLASLLAAERARHQAERQAAERAAAAKVAARALAAVKEDAALQLQCNWRARQARKALAAAREERRRHIEALAAAAANAATTPLEEPKKATTFVSAPRAGSVRRLVGEIRLGQPQYGQRHTRAMTTRGGNKQPILLGAGAASAIPVPMGDGDLDGEQDVLSPRKRGGGDRESAGPPKKEKVALETVTLDVAKIRDLLVEQSKELLEAQQGQLSQAMKEMEQRVDARVSQVEGQVANLTGQNVALETKVTQLESALQELAGAVKSGHSNGARFPGGGSADDRRRSTLVIGGWPRDSRRQDILRELKEAIQKLGLSDLVDQGAFCTGPRRSVALLPILTRAAEGDADKRARMFRFVSAFASNELYSGAGTKLWCSFSKTPEERAIAAHAALIKRVVVGFDPVLAQEQLDFEYKTGTAWGPDGMLCSASLPVPPKHDHKGIDISGEPPFSKWIDIGLLSKLVGKSVKRVREAVEECRIRGRSKKRGRPAVAPSCDRNCRVLVPDGQRKSRVCCRLSRTEQSKHGEEMAEFMRLSPKGADDEVMPVGTDGKANEVLAQLARARFRLVPPGGGAVSHSHEQVKAAVGQARLLKSKAAWCQVRGLRKQARNKWEAERLSRASQGDWAALRGCKPSKQTGWEHAFAEAQQGDPHTAVHNHLEGVYKGDGVQPNSGIFAGATKGFDQEELRVALGQMKTGKSVGVDGTSAELLKALADLPGGADHLLEFMTRTLVTHEIPRDWNVPLMIILANVVSPTEAKHLRPISMGSAAGKLFSRLLLNRTMPHVVARTHTQCAGVGRQTSDYLYTVWRVLLLEREWHSGVCVLKLDIAKAFDSVDREQLLRKLQSRMGDCSEMRCWRSLLKDCDAVLQSPWGTSLLGMTRGIKQGAVESPALFGMVAEVCLAEASERYKWHSMGEVFQGMPHQDILFMDDCILWGRGVQGLERRVRQLMVVLSEYGLRLNGAKCQLLCSPFWTGDQHIMISGERVQACSEMEVMGLPMRVGMTTSELVAPLVARARSKFWSLQHVFRSKTSLRVVGNSVLWPLAAFPPDRPAMGLLNTMQLQVTIWTMRVAKRTGEGWDAFRLRAFRGARAALHSSGTERWSTTWLRRWWRYAGHRSRCLLRDHPPVSAHFEAFRTLDWWHQQQRDPHGMRHPRHYPRLANLERDMHKASGSPDCSCGSALALKLRFSSKAADVCARWQQQCNFCDDLVDASEGAEGDFSRLLVMQRSASVRRSGARRPHHDRALWHQARRVVYSMELLATLDEYGVFYLGSGGDDCETCRAVTVTNSGLEIEAERDAESEEDDEVGFFQAARPVSHTWEELMELFWQWFEQERQVGMAVGMVRRMVQSRENEEYTTWTVPAVGALAAGIPHSAGIEASLTPPDFFVWATEVESILYAAFHRRLGAGGSDARANVSEVGPDTEDVAFMERGRRGGERQRRQDRSRSCRASEARRRRGERASGSGGPAVGDAPEPHGSAASEAIRGAPWRSKHTTFVPPPPRDNDDCVDRWRFLLGVDTVSLPQGLETTGRDRPFLPPERAEHIRRVISGYTATEQGLMTLGLLTTLRAMLAELGNVLHMASFVEVPVEVPVEEPPPVEHEPEPEAAEEEADSDSTMWLQVTLQVFEVEGISLVQRDVNLLSGLVMRFQDALSGGDLGLARLRAEHFRKRLHQLRLDENVDGAFADQFEAVCVVAEETGSSSVAMGYHALEPQLAEWSWAWWRLIEPALVLQPLDPPCPGDPVEVSSSLDTGRSSGATDRVEPAADSEIAQLASDQEETRRDEMALAAQQALYETEEDQYYKGVEEAVHKEIEVLEAQAAKSWDDWALYDEMHRAPPTKRRRPCLDVVVRQGVKGGQDRERSWRIPFVAGATGSVTLSFGYMDESEGEPASSEASTIAVPGRPHGAPGVGRAEPGASNQSMQAEDGQGDDGAIPMEFTEFQALYDQWARGEVADAMVKARHGASTLDMLQAQHIVVQEGTQVIAARPVEGVLVQCLPAVVIREKRPLEQHEVRAACRRAAASQKENVAVSNVQPQNLLLKEKGRVSAARLQKAGLRCMVPRLMRAEQYGGYVLALAAQRTEVPALATVKEQDFRLDPPRLPLATRGSRIIDRLGYGVRLRCVNWYGAHMHELVVGGLHKQPLSSLVRSIHALGFNCVRLPYSLEMHLRRPDARPREAAILANPELQNMSALAIFDATVKALVDARIMVVLNNHQGKAMWCCSEDDGEGLWYSQEYSEEDWLQSLRLLARRYREEPYVVGFDLRNELRGIPAPVAWSLGLSPQGYRFWPQWGLSGGGKGDWGEAALRAGAAVLQEKSDALIVVEGLDFSTDLRGVRQRPLHREPLLRGRVVYEAHDYCWYHVNFFRAWLLYWLSLGWAAEVFWRLCRGRSAKTSPAPAYDKEAQSRLGRSCGGRPSTKILLALSAGAFLMSSWTVSYSAFRSKLDNRWGFLLNGEAPVWLGEFGTNGYWISDGWSAEVGEVLWLSHILRYMQEHDLDYAYWALNGDKAGDADETFGLLAQVLQNPTPESLKGPSHGAQAKLGNDGDDAVYDDRDDVSDDDDDGEHNDVHDDDDNDDDDDDDDVGVVLVVVVVAEVVLVVLVVWWWCGGASGGGAGGGGGGRGSGDGAELALASDRPVHALRRAAESALGRPLKALISPGGLRLNGPSRLCEAGLQDGDVLSATIREPGPVMESYRKARAFAAIVGAAGNVVTWGAPHGGGDSRSVQQQLVDVQHVHISEFACAAIRADGSVVTWGSSVAGGDSHDVSHMLFDVVEISATNSAFAAIRLDGSVVTWGDPENGGDSSAVHEKLKNVQKVYSSSTAFAAITSDGSVVTWGASTGGGDSTAVQGELLDVQQIHANRSAFAAVKLNGRVTTWGALASGGNSSHVQERLVDVCQIHSTARAFAAMQTDGTVVTWGAPSAGGDCSSVELVDVLQILATEDAFAAVRGDGTVVTWGCRDSGGNCQAVQTQLSNVRQLVATYAAFAAIKEDGSVVAWGCARSGGDCSSVAPLLVEVQQIHASEGAFAAIKEDGTVVTWGNPGAGGDSSMVEGSLSDLHRIHAASGAFAAVRNDGRVVTWGDPWGGGDSNSVQAVKLFFPEAGTLMWPQRDSMVRRFTRLQDDSASLVVEASAVISDQRVEQALHIALGHSSIRTSEKSASLTIVSREDVAKRFDAGSLTLRSSTQIALGSASSSFSGRRCVSRSIISKLLKAGVAQDQTKDVFKQALPLNLDAKLAVLLSDLPFPSPDLVDALIWEGANQVVFLGCVPLLAADTLPPTAPVIRSLLERLVNIGITTPVTLGHAAVSAHMCYKEAGPPPTAGDTTRAHFAQQPRIAGLASQPLPLTPSRCRPVPQGRRDCRETRASSAANLRATLLSPRSGARSPRSSGIPQAIVATPVAAISGISSAGGMPPNPPVVRSYAPPRVVVPAWAWLPSPKPACRDPIPSHEGPPRHDLALLPTPCRVRSQNPIGHPKQNVYRVKSLSPPPRKSGYRAAQEG</sequence>
<dbReference type="InterPro" id="IPR000048">
    <property type="entry name" value="IQ_motif_EF-hand-BS"/>
</dbReference>
<dbReference type="SUPFAM" id="SSF50985">
    <property type="entry name" value="RCC1/BLIP-II"/>
    <property type="match status" value="2"/>
</dbReference>
<dbReference type="Proteomes" id="UP000186817">
    <property type="component" value="Unassembled WGS sequence"/>
</dbReference>
<dbReference type="GO" id="GO:0005524">
    <property type="term" value="F:ATP binding"/>
    <property type="evidence" value="ECO:0007669"/>
    <property type="project" value="InterPro"/>
</dbReference>
<keyword evidence="7" id="KW-0175">Coiled coil</keyword>
<dbReference type="InterPro" id="IPR001547">
    <property type="entry name" value="Glyco_hydro_5"/>
</dbReference>
<protein>
    <submittedName>
        <fullName evidence="12">Unconventional myosin-VIIb</fullName>
    </submittedName>
</protein>
<evidence type="ECO:0000256" key="6">
    <source>
        <dbReference type="PROSITE-ProRule" id="PRU00782"/>
    </source>
</evidence>
<dbReference type="GO" id="GO:0000272">
    <property type="term" value="P:polysaccharide catabolic process"/>
    <property type="evidence" value="ECO:0007669"/>
    <property type="project" value="InterPro"/>
</dbReference>